<keyword evidence="1" id="KW-0175">Coiled coil</keyword>
<organism evidence="2 3">
    <name type="scientific">Colocasia esculenta</name>
    <name type="common">Wild taro</name>
    <name type="synonym">Arum esculentum</name>
    <dbReference type="NCBI Taxonomy" id="4460"/>
    <lineage>
        <taxon>Eukaryota</taxon>
        <taxon>Viridiplantae</taxon>
        <taxon>Streptophyta</taxon>
        <taxon>Embryophyta</taxon>
        <taxon>Tracheophyta</taxon>
        <taxon>Spermatophyta</taxon>
        <taxon>Magnoliopsida</taxon>
        <taxon>Liliopsida</taxon>
        <taxon>Araceae</taxon>
        <taxon>Aroideae</taxon>
        <taxon>Colocasieae</taxon>
        <taxon>Colocasia</taxon>
    </lineage>
</organism>
<dbReference type="OrthoDB" id="1905883at2759"/>
<name>A0A843TX87_COLES</name>
<accession>A0A843TX87</accession>
<dbReference type="EMBL" id="NMUH01000188">
    <property type="protein sequence ID" value="MQL74033.1"/>
    <property type="molecule type" value="Genomic_DNA"/>
</dbReference>
<gene>
    <name evidence="2" type="ORF">Taro_006369</name>
</gene>
<dbReference type="PANTHER" id="PTHR34958:SF1">
    <property type="entry name" value="ARMADILLO-LIKE HELICAL DOMAIN-CONTAINING PROTEIN"/>
    <property type="match status" value="1"/>
</dbReference>
<comment type="caution">
    <text evidence="2">The sequence shown here is derived from an EMBL/GenBank/DDBJ whole genome shotgun (WGS) entry which is preliminary data.</text>
</comment>
<dbReference type="Proteomes" id="UP000652761">
    <property type="component" value="Unassembled WGS sequence"/>
</dbReference>
<feature type="coiled-coil region" evidence="1">
    <location>
        <begin position="488"/>
        <end position="515"/>
    </location>
</feature>
<dbReference type="AlphaFoldDB" id="A0A843TX87"/>
<evidence type="ECO:0000256" key="1">
    <source>
        <dbReference type="SAM" id="Coils"/>
    </source>
</evidence>
<evidence type="ECO:0000313" key="3">
    <source>
        <dbReference type="Proteomes" id="UP000652761"/>
    </source>
</evidence>
<protein>
    <submittedName>
        <fullName evidence="2">Uncharacterized protein</fullName>
    </submittedName>
</protein>
<feature type="non-terminal residue" evidence="2">
    <location>
        <position position="520"/>
    </location>
</feature>
<evidence type="ECO:0000313" key="2">
    <source>
        <dbReference type="EMBL" id="MQL74033.1"/>
    </source>
</evidence>
<dbReference type="PANTHER" id="PTHR34958">
    <property type="entry name" value="CONDITIONAL LOSS-OF-GROWTH 1"/>
    <property type="match status" value="1"/>
</dbReference>
<reference evidence="2" key="1">
    <citation type="submission" date="2017-07" db="EMBL/GenBank/DDBJ databases">
        <title>Taro Niue Genome Assembly and Annotation.</title>
        <authorList>
            <person name="Atibalentja N."/>
            <person name="Keating K."/>
            <person name="Fields C.J."/>
        </authorList>
    </citation>
    <scope>NUCLEOTIDE SEQUENCE</scope>
    <source>
        <strain evidence="2">Niue_2</strain>
        <tissue evidence="2">Leaf</tissue>
    </source>
</reference>
<keyword evidence="3" id="KW-1185">Reference proteome</keyword>
<proteinExistence type="predicted"/>
<sequence>YSHANSREEKRDLFLVLFDYCLHQINDTCLATGISAYSLDEIQPLATMLALAEAPEAFYIAVKHGVEGIGEILKRSIAAALSRPSNYEPLSSLLEKVTRKLDGIISSFTRLDSEFTCMIWITKSYKTLKSIEVGHADSDVSAKAKLSWATLHALLHSERDAYRHNGYIWLVELLLSEISEEGDKNIFLNVRNFQRQMGIASSQELSFSTASLPVCILCGLLKSKHNNIRWGFLFVLEKLLIRCKLLLDENEGSTHNSRESNLEKASVVIDIMSSALALVLQINETDRVNILKMCDILFSQLCLKLLPAHTAPTGNLKSKIRMSNVDLDVLQHEKSSWNGNFLEDSDTMSGLEQAPLFFDTASMAALLLRGCAVVPMQLITRVPVSLFYWPLFQLAGAATDDIALGVAVGSEGRGNLAGAASDIRAALLLLLIGKCTADKAAFSDVGGVEFFRRLLEDMDSRVAYYSSVFLLKACPIFPQLHFFLCIPVKMMTEELDKYQRMLQSLIAKAQQLRIVYLSSY</sequence>